<dbReference type="InterPro" id="IPR036237">
    <property type="entry name" value="Xyl_isomerase-like_sf"/>
</dbReference>
<dbReference type="InterPro" id="IPR050417">
    <property type="entry name" value="Sugar_Epim/Isomerase"/>
</dbReference>
<dbReference type="PATRIC" id="fig|626937.4.peg.2622"/>
<keyword evidence="3" id="KW-0540">Nuclease</keyword>
<keyword evidence="3" id="KW-0255">Endonuclease</keyword>
<dbReference type="STRING" id="626937.HMPREF3293_02661"/>
<dbReference type="AlphaFoldDB" id="A0A136Q1L4"/>
<evidence type="ECO:0000256" key="1">
    <source>
        <dbReference type="ARBA" id="ARBA00023235"/>
    </source>
</evidence>
<dbReference type="PANTHER" id="PTHR43489">
    <property type="entry name" value="ISOMERASE"/>
    <property type="match status" value="1"/>
</dbReference>
<reference evidence="3 4" key="1">
    <citation type="submission" date="2016-02" db="EMBL/GenBank/DDBJ databases">
        <authorList>
            <person name="Wen L."/>
            <person name="He K."/>
            <person name="Yang H."/>
        </authorList>
    </citation>
    <scope>NUCLEOTIDE SEQUENCE [LARGE SCALE GENOMIC DNA]</scope>
    <source>
        <strain evidence="3 4">DSM 22607</strain>
    </source>
</reference>
<sequence length="289" mass="32235">MKFGTYFAYWEREWDADYASYCEKAAGLGFDVLEVAAGGLAQRTDAELFDIKRAAQENGVEITACIGLPPQYNTASADEGVRRAGVEYLKRIMDAMYKVDSHILGGIIYAYWPCDYNQPVDKERAREAAVRSMREAADTAESLDIVLAMETVNRFEQYIINSAEEAVEFVKEIGKENAKVMLDSFHMNIEEDGLGEAIRRTGNSLGHFHIGEGNRKVPGKGHMPWAEMGAALREAGYDGAVVMEPFVKMGGTVGSDIKVWRDLSEGASVEQMDEDIREALRFVKKQFVE</sequence>
<dbReference type="SUPFAM" id="SSF51658">
    <property type="entry name" value="Xylose isomerase-like"/>
    <property type="match status" value="1"/>
</dbReference>
<accession>A0A136Q1L4</accession>
<evidence type="ECO:0000313" key="3">
    <source>
        <dbReference type="EMBL" id="KXK64581.1"/>
    </source>
</evidence>
<keyword evidence="3" id="KW-0378">Hydrolase</keyword>
<dbReference type="InterPro" id="IPR013022">
    <property type="entry name" value="Xyl_isomerase-like_TIM-brl"/>
</dbReference>
<gene>
    <name evidence="3" type="ORF">HMPREF3293_02661</name>
</gene>
<evidence type="ECO:0000313" key="4">
    <source>
        <dbReference type="Proteomes" id="UP000070366"/>
    </source>
</evidence>
<dbReference type="Pfam" id="PF01261">
    <property type="entry name" value="AP_endonuc_2"/>
    <property type="match status" value="1"/>
</dbReference>
<dbReference type="GO" id="GO:0004519">
    <property type="term" value="F:endonuclease activity"/>
    <property type="evidence" value="ECO:0007669"/>
    <property type="project" value="UniProtKB-KW"/>
</dbReference>
<dbReference type="Proteomes" id="UP000070366">
    <property type="component" value="Unassembled WGS sequence"/>
</dbReference>
<proteinExistence type="predicted"/>
<dbReference type="Gene3D" id="3.20.20.150">
    <property type="entry name" value="Divalent-metal-dependent TIM barrel enzymes"/>
    <property type="match status" value="1"/>
</dbReference>
<name>A0A136Q1L4_9FIRM</name>
<dbReference type="OrthoDB" id="9786584at2"/>
<evidence type="ECO:0000259" key="2">
    <source>
        <dbReference type="Pfam" id="PF01261"/>
    </source>
</evidence>
<comment type="caution">
    <text evidence="3">The sequence shown here is derived from an EMBL/GenBank/DDBJ whole genome shotgun (WGS) entry which is preliminary data.</text>
</comment>
<dbReference type="EMBL" id="LSZW01000064">
    <property type="protein sequence ID" value="KXK64581.1"/>
    <property type="molecule type" value="Genomic_DNA"/>
</dbReference>
<dbReference type="RefSeq" id="WP_066523786.1">
    <property type="nucleotide sequence ID" value="NZ_CABMOF010000039.1"/>
</dbReference>
<keyword evidence="1" id="KW-0413">Isomerase</keyword>
<protein>
    <submittedName>
        <fullName evidence="3">AP endonuclease, family 2</fullName>
    </submittedName>
</protein>
<dbReference type="PANTHER" id="PTHR43489:SF7">
    <property type="entry name" value="3-DEHYDRO-D-GULOSIDE 4-EPIMERASE-RELATED"/>
    <property type="match status" value="1"/>
</dbReference>
<feature type="domain" description="Xylose isomerase-like TIM barrel" evidence="2">
    <location>
        <begin position="23"/>
        <end position="259"/>
    </location>
</feature>
<keyword evidence="4" id="KW-1185">Reference proteome</keyword>
<organism evidence="3 4">
    <name type="scientific">Christensenella minuta</name>
    <dbReference type="NCBI Taxonomy" id="626937"/>
    <lineage>
        <taxon>Bacteria</taxon>
        <taxon>Bacillati</taxon>
        <taxon>Bacillota</taxon>
        <taxon>Clostridia</taxon>
        <taxon>Christensenellales</taxon>
        <taxon>Christensenellaceae</taxon>
        <taxon>Christensenella</taxon>
    </lineage>
</organism>
<dbReference type="GO" id="GO:0016853">
    <property type="term" value="F:isomerase activity"/>
    <property type="evidence" value="ECO:0007669"/>
    <property type="project" value="UniProtKB-KW"/>
</dbReference>
<dbReference type="KEGG" id="cmiu:B1H56_07570"/>